<dbReference type="ExpressionAtlas" id="A0A1D6ITF4">
    <property type="expression patterns" value="baseline and differential"/>
</dbReference>
<feature type="domain" description="Exocyst complex subunit Exo70 C-terminal" evidence="4">
    <location>
        <begin position="73"/>
        <end position="210"/>
    </location>
</feature>
<dbReference type="GO" id="GO:0006887">
    <property type="term" value="P:exocytosis"/>
    <property type="evidence" value="ECO:0007669"/>
    <property type="project" value="UniProtKB-KW"/>
</dbReference>
<dbReference type="SUPFAM" id="SSF74788">
    <property type="entry name" value="Cullin repeat-like"/>
    <property type="match status" value="1"/>
</dbReference>
<keyword evidence="3" id="KW-0653">Protein transport</keyword>
<dbReference type="InterPro" id="IPR046364">
    <property type="entry name" value="Exo70_C"/>
</dbReference>
<name>A0A1D6ITF4_MAIZE</name>
<dbReference type="EMBL" id="CM000786">
    <property type="protein sequence ID" value="AQK39350.1"/>
    <property type="molecule type" value="Genomic_DNA"/>
</dbReference>
<dbReference type="InterPro" id="IPR016159">
    <property type="entry name" value="Cullin_repeat-like_dom_sf"/>
</dbReference>
<keyword evidence="2 3" id="KW-0813">Transport</keyword>
<accession>A0A1D6ITF4</accession>
<evidence type="ECO:0000313" key="5">
    <source>
        <dbReference type="EMBL" id="AQK39350.1"/>
    </source>
</evidence>
<gene>
    <name evidence="5" type="ORF">ZEAMMB73_Zm00001d023469</name>
</gene>
<proteinExistence type="inferred from homology"/>
<evidence type="ECO:0000256" key="1">
    <source>
        <dbReference type="ARBA" id="ARBA00006756"/>
    </source>
</evidence>
<protein>
    <recommendedName>
        <fullName evidence="3">Exocyst subunit Exo70 family protein</fullName>
    </recommendedName>
</protein>
<dbReference type="Pfam" id="PF03081">
    <property type="entry name" value="Exo70_C"/>
    <property type="match status" value="1"/>
</dbReference>
<dbReference type="PANTHER" id="PTHR12542">
    <property type="entry name" value="EXOCYST COMPLEX PROTEIN EXO70"/>
    <property type="match status" value="1"/>
</dbReference>
<evidence type="ECO:0000256" key="3">
    <source>
        <dbReference type="RuleBase" id="RU365026"/>
    </source>
</evidence>
<dbReference type="GO" id="GO:0000145">
    <property type="term" value="C:exocyst"/>
    <property type="evidence" value="ECO:0007669"/>
    <property type="project" value="InterPro"/>
</dbReference>
<evidence type="ECO:0000256" key="2">
    <source>
        <dbReference type="ARBA" id="ARBA00022448"/>
    </source>
</evidence>
<sequence length="222" mass="25002">MVAMQYERPLLFLLNLYHHSFLIFNCVIYKIMLGFVSFVRDARSSALELSLQKLGIEKLTKRSMQPWLASGTWNQIMHVTVKVLLAGERKICNQIFDGITFNKDQCFAEVTGSSVMTLLSFGDVIAKSKRSHENLFVLLEMYGLMHGLRSEVEVTFQGKFCSGMREAALSLTKSLAQAVQETLVDFEVAVEKNNSKTTVQNGNLHPFTIELPINTENTISAI</sequence>
<dbReference type="Gene3D" id="1.20.1280.170">
    <property type="entry name" value="Exocyst complex component Exo70"/>
    <property type="match status" value="1"/>
</dbReference>
<dbReference type="GO" id="GO:0015031">
    <property type="term" value="P:protein transport"/>
    <property type="evidence" value="ECO:0007669"/>
    <property type="project" value="UniProtKB-KW"/>
</dbReference>
<dbReference type="GO" id="GO:0005546">
    <property type="term" value="F:phosphatidylinositol-4,5-bisphosphate binding"/>
    <property type="evidence" value="ECO:0007669"/>
    <property type="project" value="InterPro"/>
</dbReference>
<comment type="similarity">
    <text evidence="1 3">Belongs to the EXO70 family.</text>
</comment>
<dbReference type="InterPro" id="IPR004140">
    <property type="entry name" value="Exo70"/>
</dbReference>
<reference evidence="5" key="1">
    <citation type="submission" date="2015-12" db="EMBL/GenBank/DDBJ databases">
        <title>Update maize B73 reference genome by single molecule sequencing technologies.</title>
        <authorList>
            <consortium name="Maize Genome Sequencing Project"/>
            <person name="Ware D."/>
        </authorList>
    </citation>
    <scope>NUCLEOTIDE SEQUENCE</scope>
    <source>
        <tissue evidence="5">Seedling</tissue>
    </source>
</reference>
<evidence type="ECO:0000259" key="4">
    <source>
        <dbReference type="Pfam" id="PF03081"/>
    </source>
</evidence>
<keyword evidence="3" id="KW-0268">Exocytosis</keyword>
<dbReference type="AlphaFoldDB" id="A0A1D6ITF4"/>
<comment type="function">
    <text evidence="3">Component of the exocyst complex.</text>
</comment>
<dbReference type="PANTHER" id="PTHR12542:SF86">
    <property type="entry name" value="EXOCYST SUBUNIT EXO70 FAMILY PROTEIN"/>
    <property type="match status" value="1"/>
</dbReference>
<organism evidence="5">
    <name type="scientific">Zea mays</name>
    <name type="common">Maize</name>
    <dbReference type="NCBI Taxonomy" id="4577"/>
    <lineage>
        <taxon>Eukaryota</taxon>
        <taxon>Viridiplantae</taxon>
        <taxon>Streptophyta</taxon>
        <taxon>Embryophyta</taxon>
        <taxon>Tracheophyta</taxon>
        <taxon>Spermatophyta</taxon>
        <taxon>Magnoliopsida</taxon>
        <taxon>Liliopsida</taxon>
        <taxon>Poales</taxon>
        <taxon>Poaceae</taxon>
        <taxon>PACMAD clade</taxon>
        <taxon>Panicoideae</taxon>
        <taxon>Andropogonodae</taxon>
        <taxon>Andropogoneae</taxon>
        <taxon>Tripsacinae</taxon>
        <taxon>Zea</taxon>
    </lineage>
</organism>